<proteinExistence type="predicted"/>
<keyword evidence="1" id="KW-0853">WD repeat</keyword>
<reference evidence="5" key="1">
    <citation type="journal article" date="2019" name="Int. J. Syst. Evol. Microbiol.">
        <title>The Global Catalogue of Microorganisms (GCM) 10K type strain sequencing project: providing services to taxonomists for standard genome sequencing and annotation.</title>
        <authorList>
            <consortium name="The Broad Institute Genomics Platform"/>
            <consortium name="The Broad Institute Genome Sequencing Center for Infectious Disease"/>
            <person name="Wu L."/>
            <person name="Ma J."/>
        </authorList>
    </citation>
    <scope>NUCLEOTIDE SEQUENCE [LARGE SCALE GENOMIC DNA]</scope>
    <source>
        <strain evidence="5">JCM 4586</strain>
    </source>
</reference>
<dbReference type="PROSITE" id="PS50082">
    <property type="entry name" value="WD_REPEATS_2"/>
    <property type="match status" value="2"/>
</dbReference>
<dbReference type="PROSITE" id="PS50294">
    <property type="entry name" value="WD_REPEATS_REGION"/>
    <property type="match status" value="2"/>
</dbReference>
<organism evidence="4 5">
    <name type="scientific">Streptomyces hiroshimensis</name>
    <dbReference type="NCBI Taxonomy" id="66424"/>
    <lineage>
        <taxon>Bacteria</taxon>
        <taxon>Bacillati</taxon>
        <taxon>Actinomycetota</taxon>
        <taxon>Actinomycetes</taxon>
        <taxon>Kitasatosporales</taxon>
        <taxon>Streptomycetaceae</taxon>
        <taxon>Streptomyces</taxon>
    </lineage>
</organism>
<feature type="compositionally biased region" description="Pro residues" evidence="2">
    <location>
        <begin position="390"/>
        <end position="423"/>
    </location>
</feature>
<evidence type="ECO:0000313" key="5">
    <source>
        <dbReference type="Proteomes" id="UP000659223"/>
    </source>
</evidence>
<feature type="compositionally biased region" description="Low complexity" evidence="2">
    <location>
        <begin position="434"/>
        <end position="453"/>
    </location>
</feature>
<dbReference type="RefSeq" id="WP_190022867.1">
    <property type="nucleotide sequence ID" value="NZ_BMUT01000007.1"/>
</dbReference>
<dbReference type="InterPro" id="IPR001680">
    <property type="entry name" value="WD40_rpt"/>
</dbReference>
<dbReference type="Pfam" id="PF12770">
    <property type="entry name" value="CHAT"/>
    <property type="match status" value="1"/>
</dbReference>
<feature type="repeat" description="WD" evidence="1">
    <location>
        <begin position="683"/>
        <end position="724"/>
    </location>
</feature>
<evidence type="ECO:0000313" key="4">
    <source>
        <dbReference type="EMBL" id="GGX88568.1"/>
    </source>
</evidence>
<dbReference type="Pfam" id="PF00400">
    <property type="entry name" value="WD40"/>
    <property type="match status" value="5"/>
</dbReference>
<dbReference type="PANTHER" id="PTHR19879">
    <property type="entry name" value="TRANSCRIPTION INITIATION FACTOR TFIID"/>
    <property type="match status" value="1"/>
</dbReference>
<feature type="domain" description="CHAT" evidence="3">
    <location>
        <begin position="94"/>
        <end position="343"/>
    </location>
</feature>
<dbReference type="Proteomes" id="UP000659223">
    <property type="component" value="Unassembled WGS sequence"/>
</dbReference>
<comment type="caution">
    <text evidence="4">The sequence shown here is derived from an EMBL/GenBank/DDBJ whole genome shotgun (WGS) entry which is preliminary data.</text>
</comment>
<feature type="region of interest" description="Disordered" evidence="2">
    <location>
        <begin position="375"/>
        <end position="466"/>
    </location>
</feature>
<protein>
    <recommendedName>
        <fullName evidence="3">CHAT domain-containing protein</fullName>
    </recommendedName>
</protein>
<accession>A0ABQ2YPX0</accession>
<gene>
    <name evidence="4" type="ORF">GCM10010324_37940</name>
</gene>
<feature type="repeat" description="WD" evidence="1">
    <location>
        <begin position="727"/>
        <end position="768"/>
    </location>
</feature>
<dbReference type="InterPro" id="IPR011047">
    <property type="entry name" value="Quinoprotein_ADH-like_sf"/>
</dbReference>
<dbReference type="InterPro" id="IPR024983">
    <property type="entry name" value="CHAT_dom"/>
</dbReference>
<dbReference type="CDD" id="cd00200">
    <property type="entry name" value="WD40"/>
    <property type="match status" value="1"/>
</dbReference>
<sequence length="775" mass="82787">MEALDFHVSVYATGGVQFATIRTDGGRNTTVEGPLVTDSPRVRRLLARVAEAVGLSSSRLPALPALPDVHEESVRELGGLLFASLFDADARSLLLAAKDRAERERLQLRVVLNVQTARLAQLPWEFLYDEGAGEYLALEHPVVREPRLLTQERPLAVTVPLRVLGMVALPSDRPRLSAAQERRQLEDALLGLLADGVVELSWVPGESWRDLKRASEAVQPHVLHFIGHGGVDPATGKGTLSFAREETGEHSDVGASDVSLLFQDCHALRLVVLNACRTGYADSLDPFSSVAASLLRKGVPAVTAMQFPVSDRAAVEFSRTFYAEIAGNQPVHHGVTAARRAMRIELEGSLEWGTPVLYLRSESGRIFDIARPAALSTTSRSAEPREPGGAPAPVPVPVPGPAPAPAPVPGPAPEPAPGPPPGPARDARRRRPARQASPAAAAVRPPGAGAAPVRPVPGPPARLRPGLRHVRTVPSAYGVHSVSLAPQGRLLAIGGDSRSVRLVDVLRGREEHTLTWDRLSSGARSVAFSPDGSVIAASGRRSVRTWAIADRRPQAVIDPGGDAVTGPRRIAFSPDGSLLAVAGWSSAALWNAADGRFAHRLPVRAPVTDLAFSPDGRQLATVDNGGRCVLWDTRGRFTPIRTFSSPGPLGAVSFSPDGRRLLTAGAGGCALVRRVTDGVEVRRVMHPGTLHAAAFSPDGRRLATGGEDGRACLWSVERTTADERPWVIRHDGPVMSIAFSREGRFVATGSTDRSVQVWQVQEEQNEQIQQNQGEE</sequence>
<evidence type="ECO:0000259" key="3">
    <source>
        <dbReference type="Pfam" id="PF12770"/>
    </source>
</evidence>
<dbReference type="InterPro" id="IPR015943">
    <property type="entry name" value="WD40/YVTN_repeat-like_dom_sf"/>
</dbReference>
<dbReference type="PANTHER" id="PTHR19879:SF9">
    <property type="entry name" value="TRANSCRIPTION INITIATION FACTOR TFIID SUBUNIT 5"/>
    <property type="match status" value="1"/>
</dbReference>
<evidence type="ECO:0000256" key="2">
    <source>
        <dbReference type="SAM" id="MobiDB-lite"/>
    </source>
</evidence>
<dbReference type="SMART" id="SM00320">
    <property type="entry name" value="WD40"/>
    <property type="match status" value="7"/>
</dbReference>
<dbReference type="EMBL" id="BMUT01000007">
    <property type="protein sequence ID" value="GGX88568.1"/>
    <property type="molecule type" value="Genomic_DNA"/>
</dbReference>
<dbReference type="Gene3D" id="2.130.10.10">
    <property type="entry name" value="YVTN repeat-like/Quinoprotein amine dehydrogenase"/>
    <property type="match status" value="3"/>
</dbReference>
<keyword evidence="5" id="KW-1185">Reference proteome</keyword>
<name>A0ABQ2YPX0_9ACTN</name>
<evidence type="ECO:0000256" key="1">
    <source>
        <dbReference type="PROSITE-ProRule" id="PRU00221"/>
    </source>
</evidence>
<dbReference type="SUPFAM" id="SSF50998">
    <property type="entry name" value="Quinoprotein alcohol dehydrogenase-like"/>
    <property type="match status" value="1"/>
</dbReference>